<reference evidence="4 5" key="1">
    <citation type="submission" date="2016-03" db="EMBL/GenBank/DDBJ databases">
        <title>Draft genome sequence of Gluconobacter cerinus strain CECT 9110.</title>
        <authorList>
            <person name="Sainz F."/>
            <person name="Mas A."/>
            <person name="Torija M.J."/>
        </authorList>
    </citation>
    <scope>NUCLEOTIDE SEQUENCE [LARGE SCALE GENOMIC DNA]</scope>
    <source>
        <strain evidence="4 5">CECT 9110</strain>
    </source>
</reference>
<sequence length="177" mass="18751">MDAVVEAAARILEGKGAPGYTTNAIARTAGVSIGSLYQYFPNKDAITRALIRRELRSLEDDLGPVFAAPMAPGALADFAFAAATYQMRRPALARRLDEQEEQVAAPDDLAPARARIMALLSAVMLGHGIDADTALLDDLMAVARSLTDAAGHRGETDIAPLARRIEFAMMAVATAGR</sequence>
<dbReference type="InterPro" id="IPR009057">
    <property type="entry name" value="Homeodomain-like_sf"/>
</dbReference>
<dbReference type="PRINTS" id="PR00455">
    <property type="entry name" value="HTHTETR"/>
</dbReference>
<dbReference type="InterPro" id="IPR001647">
    <property type="entry name" value="HTH_TetR"/>
</dbReference>
<dbReference type="Proteomes" id="UP000077786">
    <property type="component" value="Unassembled WGS sequence"/>
</dbReference>
<dbReference type="InterPro" id="IPR050109">
    <property type="entry name" value="HTH-type_TetR-like_transc_reg"/>
</dbReference>
<evidence type="ECO:0000256" key="2">
    <source>
        <dbReference type="PROSITE-ProRule" id="PRU00335"/>
    </source>
</evidence>
<feature type="domain" description="HTH tetR-type" evidence="3">
    <location>
        <begin position="1"/>
        <end position="58"/>
    </location>
</feature>
<organism evidence="4 5">
    <name type="scientific">Gluconobacter cerinus</name>
    <dbReference type="NCBI Taxonomy" id="38307"/>
    <lineage>
        <taxon>Bacteria</taxon>
        <taxon>Pseudomonadati</taxon>
        <taxon>Pseudomonadota</taxon>
        <taxon>Alphaproteobacteria</taxon>
        <taxon>Acetobacterales</taxon>
        <taxon>Acetobacteraceae</taxon>
        <taxon>Gluconobacter</taxon>
    </lineage>
</organism>
<name>A0A1B6VGW3_9PROT</name>
<dbReference type="SUPFAM" id="SSF46689">
    <property type="entry name" value="Homeodomain-like"/>
    <property type="match status" value="1"/>
</dbReference>
<dbReference type="Pfam" id="PF00440">
    <property type="entry name" value="TetR_N"/>
    <property type="match status" value="1"/>
</dbReference>
<evidence type="ECO:0000313" key="5">
    <source>
        <dbReference type="Proteomes" id="UP000077786"/>
    </source>
</evidence>
<dbReference type="PANTHER" id="PTHR30055:SF226">
    <property type="entry name" value="HTH-TYPE TRANSCRIPTIONAL REGULATOR PKSA"/>
    <property type="match status" value="1"/>
</dbReference>
<evidence type="ECO:0000313" key="4">
    <source>
        <dbReference type="EMBL" id="OAJ66461.1"/>
    </source>
</evidence>
<dbReference type="PATRIC" id="fig|38307.3.peg.2991"/>
<dbReference type="GO" id="GO:0003700">
    <property type="term" value="F:DNA-binding transcription factor activity"/>
    <property type="evidence" value="ECO:0007669"/>
    <property type="project" value="TreeGrafter"/>
</dbReference>
<keyword evidence="1 2" id="KW-0238">DNA-binding</keyword>
<evidence type="ECO:0000259" key="3">
    <source>
        <dbReference type="PROSITE" id="PS50977"/>
    </source>
</evidence>
<dbReference type="Gene3D" id="1.10.357.10">
    <property type="entry name" value="Tetracycline Repressor, domain 2"/>
    <property type="match status" value="1"/>
</dbReference>
<accession>A0A1B6VGW3</accession>
<dbReference type="PANTHER" id="PTHR30055">
    <property type="entry name" value="HTH-TYPE TRANSCRIPTIONAL REGULATOR RUTR"/>
    <property type="match status" value="1"/>
</dbReference>
<dbReference type="EMBL" id="LUTU01000015">
    <property type="protein sequence ID" value="OAJ66461.1"/>
    <property type="molecule type" value="Genomic_DNA"/>
</dbReference>
<evidence type="ECO:0000256" key="1">
    <source>
        <dbReference type="ARBA" id="ARBA00023125"/>
    </source>
</evidence>
<feature type="DNA-binding region" description="H-T-H motif" evidence="2">
    <location>
        <begin position="21"/>
        <end position="40"/>
    </location>
</feature>
<gene>
    <name evidence="4" type="ORF">A0123_02868</name>
</gene>
<proteinExistence type="predicted"/>
<protein>
    <submittedName>
        <fullName evidence="4">TetR family transcriptional regulator</fullName>
    </submittedName>
</protein>
<dbReference type="GO" id="GO:0000976">
    <property type="term" value="F:transcription cis-regulatory region binding"/>
    <property type="evidence" value="ECO:0007669"/>
    <property type="project" value="TreeGrafter"/>
</dbReference>
<comment type="caution">
    <text evidence="4">The sequence shown here is derived from an EMBL/GenBank/DDBJ whole genome shotgun (WGS) entry which is preliminary data.</text>
</comment>
<dbReference type="PROSITE" id="PS50977">
    <property type="entry name" value="HTH_TETR_2"/>
    <property type="match status" value="1"/>
</dbReference>
<dbReference type="AlphaFoldDB" id="A0A1B6VGW3"/>